<dbReference type="GO" id="GO:0018633">
    <property type="term" value="F:dimethyl sulfide monooxygenase activity"/>
    <property type="evidence" value="ECO:0007669"/>
    <property type="project" value="UniProtKB-EC"/>
</dbReference>
<evidence type="ECO:0000256" key="2">
    <source>
        <dbReference type="ARBA" id="ARBA00022643"/>
    </source>
</evidence>
<protein>
    <submittedName>
        <fullName evidence="5">Dimethyl-sulfide monooxygenase</fullName>
        <ecNumber evidence="5">1.14.13.131</ecNumber>
    </submittedName>
</protein>
<dbReference type="InterPro" id="IPR051260">
    <property type="entry name" value="Diverse_substr_monoxygenases"/>
</dbReference>
<dbReference type="STRING" id="1177755.A7A08_02325"/>
<reference evidence="5 6" key="1">
    <citation type="submission" date="2016-07" db="EMBL/GenBank/DDBJ databases">
        <title>Draft genome sequence of Methyloligella halotolerans C2T (VKM B-2706T=CCUG 61687T=DSM 25045T), a halotolerant polyhydroxybutyrate accumulating methylotroph.</title>
        <authorList>
            <person name="Vasilenko O.V."/>
            <person name="Doronina N.V."/>
            <person name="Poroshina M.N."/>
            <person name="Tarlachkov S.V."/>
            <person name="Trotsenko Y.A."/>
        </authorList>
    </citation>
    <scope>NUCLEOTIDE SEQUENCE [LARGE SCALE GENOMIC DNA]</scope>
    <source>
        <strain evidence="5 6">VKM B-2706</strain>
    </source>
</reference>
<dbReference type="EC" id="1.14.13.131" evidence="5"/>
<evidence type="ECO:0000313" key="5">
    <source>
        <dbReference type="EMBL" id="ODA67028.1"/>
    </source>
</evidence>
<keyword evidence="4 5" id="KW-0503">Monooxygenase</keyword>
<keyword evidence="3 5" id="KW-0560">Oxidoreductase</keyword>
<dbReference type="Gene3D" id="3.20.20.30">
    <property type="entry name" value="Luciferase-like domain"/>
    <property type="match status" value="1"/>
</dbReference>
<comment type="caution">
    <text evidence="5">The sequence shown here is derived from an EMBL/GenBank/DDBJ whole genome shotgun (WGS) entry which is preliminary data.</text>
</comment>
<keyword evidence="1" id="KW-0285">Flavoprotein</keyword>
<dbReference type="PANTHER" id="PTHR30011:SF16">
    <property type="entry name" value="C2H2 FINGER DOMAIN TRANSCRIPTION FACTOR (EUROFUNG)-RELATED"/>
    <property type="match status" value="1"/>
</dbReference>
<dbReference type="PATRIC" id="fig|1177755.3.peg.2340"/>
<evidence type="ECO:0000256" key="1">
    <source>
        <dbReference type="ARBA" id="ARBA00022630"/>
    </source>
</evidence>
<name>A0A1E2RY50_9HYPH</name>
<organism evidence="5 6">
    <name type="scientific">Methyloligella halotolerans</name>
    <dbReference type="NCBI Taxonomy" id="1177755"/>
    <lineage>
        <taxon>Bacteria</taxon>
        <taxon>Pseudomonadati</taxon>
        <taxon>Pseudomonadota</taxon>
        <taxon>Alphaproteobacteria</taxon>
        <taxon>Hyphomicrobiales</taxon>
        <taxon>Hyphomicrobiaceae</taxon>
        <taxon>Methyloligella</taxon>
    </lineage>
</organism>
<dbReference type="InterPro" id="IPR036661">
    <property type="entry name" value="Luciferase-like_sf"/>
</dbReference>
<dbReference type="Proteomes" id="UP000095087">
    <property type="component" value="Unassembled WGS sequence"/>
</dbReference>
<sequence>MTKKRIILNAFDMTCVSHQAAGTWRHPESQASRYNDIEYWTNMAIELERGHFDTLFIATWLACTTSTATLPARR</sequence>
<evidence type="ECO:0000256" key="4">
    <source>
        <dbReference type="ARBA" id="ARBA00023033"/>
    </source>
</evidence>
<keyword evidence="2" id="KW-0288">FMN</keyword>
<proteinExistence type="predicted"/>
<accession>A0A1E2RY50</accession>
<gene>
    <name evidence="5" type="ORF">A7A08_02325</name>
</gene>
<dbReference type="SUPFAM" id="SSF51679">
    <property type="entry name" value="Bacterial luciferase-like"/>
    <property type="match status" value="1"/>
</dbReference>
<dbReference type="EMBL" id="MASI01000005">
    <property type="protein sequence ID" value="ODA67028.1"/>
    <property type="molecule type" value="Genomic_DNA"/>
</dbReference>
<dbReference type="AlphaFoldDB" id="A0A1E2RY50"/>
<keyword evidence="6" id="KW-1185">Reference proteome</keyword>
<evidence type="ECO:0000256" key="3">
    <source>
        <dbReference type="ARBA" id="ARBA00023002"/>
    </source>
</evidence>
<evidence type="ECO:0000313" key="6">
    <source>
        <dbReference type="Proteomes" id="UP000095087"/>
    </source>
</evidence>
<dbReference type="PANTHER" id="PTHR30011">
    <property type="entry name" value="ALKANESULFONATE MONOOXYGENASE-RELATED"/>
    <property type="match status" value="1"/>
</dbReference>